<name>A0A5N4BZ20_CAMDR</name>
<keyword evidence="2" id="KW-0732">Signal</keyword>
<feature type="signal peptide" evidence="2">
    <location>
        <begin position="1"/>
        <end position="22"/>
    </location>
</feature>
<keyword evidence="4" id="KW-1185">Reference proteome</keyword>
<comment type="caution">
    <text evidence="3">The sequence shown here is derived from an EMBL/GenBank/DDBJ whole genome shotgun (WGS) entry which is preliminary data.</text>
</comment>
<reference evidence="3 4" key="1">
    <citation type="journal article" date="2019" name="Mol. Ecol. Resour.">
        <title>Improving Illumina assemblies with Hi-C and long reads: an example with the North African dromedary.</title>
        <authorList>
            <person name="Elbers J.P."/>
            <person name="Rogers M.F."/>
            <person name="Perelman P.L."/>
            <person name="Proskuryakova A.A."/>
            <person name="Serdyukova N.A."/>
            <person name="Johnson W.E."/>
            <person name="Horin P."/>
            <person name="Corander J."/>
            <person name="Murphy D."/>
            <person name="Burger P.A."/>
        </authorList>
    </citation>
    <scope>NUCLEOTIDE SEQUENCE [LARGE SCALE GENOMIC DNA]</scope>
    <source>
        <strain evidence="3">Drom800</strain>
        <tissue evidence="3">Blood</tissue>
    </source>
</reference>
<feature type="region of interest" description="Disordered" evidence="1">
    <location>
        <begin position="426"/>
        <end position="447"/>
    </location>
</feature>
<feature type="compositionally biased region" description="Pro residues" evidence="1">
    <location>
        <begin position="180"/>
        <end position="193"/>
    </location>
</feature>
<accession>A0A5N4BZ20</accession>
<dbReference type="AlphaFoldDB" id="A0A5N4BZ20"/>
<feature type="region of interest" description="Disordered" evidence="1">
    <location>
        <begin position="168"/>
        <end position="252"/>
    </location>
</feature>
<gene>
    <name evidence="3" type="ORF">Cadr_000030929</name>
</gene>
<dbReference type="EMBL" id="JWIN03000071">
    <property type="protein sequence ID" value="KAB1251873.1"/>
    <property type="molecule type" value="Genomic_DNA"/>
</dbReference>
<evidence type="ECO:0000256" key="1">
    <source>
        <dbReference type="SAM" id="MobiDB-lite"/>
    </source>
</evidence>
<organism evidence="3 4">
    <name type="scientific">Camelus dromedarius</name>
    <name type="common">Dromedary</name>
    <name type="synonym">Arabian camel</name>
    <dbReference type="NCBI Taxonomy" id="9838"/>
    <lineage>
        <taxon>Eukaryota</taxon>
        <taxon>Metazoa</taxon>
        <taxon>Chordata</taxon>
        <taxon>Craniata</taxon>
        <taxon>Vertebrata</taxon>
        <taxon>Euteleostomi</taxon>
        <taxon>Mammalia</taxon>
        <taxon>Eutheria</taxon>
        <taxon>Laurasiatheria</taxon>
        <taxon>Artiodactyla</taxon>
        <taxon>Tylopoda</taxon>
        <taxon>Camelidae</taxon>
        <taxon>Camelus</taxon>
    </lineage>
</organism>
<evidence type="ECO:0000256" key="2">
    <source>
        <dbReference type="SAM" id="SignalP"/>
    </source>
</evidence>
<evidence type="ECO:0000313" key="4">
    <source>
        <dbReference type="Proteomes" id="UP000299084"/>
    </source>
</evidence>
<feature type="region of interest" description="Disordered" evidence="1">
    <location>
        <begin position="348"/>
        <end position="396"/>
    </location>
</feature>
<dbReference type="Proteomes" id="UP000299084">
    <property type="component" value="Unassembled WGS sequence"/>
</dbReference>
<feature type="compositionally biased region" description="Basic and acidic residues" evidence="1">
    <location>
        <begin position="430"/>
        <end position="447"/>
    </location>
</feature>
<proteinExistence type="predicted"/>
<sequence>MEMDLVLLGTSVILWQCPLTLDWWTPTLGPQSPPGLLPSRVVGTTQRSHFFRVTLSPLTHPRLQWTSKSQGQKTCTQTCVLLMKDAPHACGLRRLGSSEHEAVERSRVPRAIFCHQGRGAPREASGTAGRLAQAQTRLHQGAERAAARTGLAVACAWRKLDSNVHVTRPRPWRVRTGPAPHLPAPSSQPPPPDNASLAVPPAGPSWLPFHQDPLPPPDLRPRSAQVKPTARSGLAPDRRLGPPGCPTPRPVCSARAASHKLRVDPGEGTPSRGCGDAPEWGRPFLWQLPGPLPAGDPCQTYPGDFSSALHSLDKFLSHVISAVGSHLKSPKPQLPHVFCLGSASRGLASRERGPSLPKETGSEDAQVAHPRSLDTGADAAPPRVPNSMVNTDPPCPWPRPLRVQTWGSAARNEGQVGAAVPLCRLLSDPPRTEGQKLRNRRGPELHNHTKAHLEGVGDFGYPGGLGALVEGGVSAGDKADQGAS</sequence>
<evidence type="ECO:0000313" key="3">
    <source>
        <dbReference type="EMBL" id="KAB1251873.1"/>
    </source>
</evidence>
<protein>
    <submittedName>
        <fullName evidence="3">Uncharacterized protein</fullName>
    </submittedName>
</protein>
<feature type="chain" id="PRO_5024438033" evidence="2">
    <location>
        <begin position="23"/>
        <end position="484"/>
    </location>
</feature>